<keyword evidence="2" id="KW-1133">Transmembrane helix</keyword>
<accession>A0A3S9PZG8</accession>
<evidence type="ECO:0000256" key="2">
    <source>
        <dbReference type="SAM" id="Phobius"/>
    </source>
</evidence>
<dbReference type="AlphaFoldDB" id="A0A3S9PZG8"/>
<dbReference type="KEGG" id="flh:EJ997_10710"/>
<protein>
    <submittedName>
        <fullName evidence="3">Uncharacterized protein</fullName>
    </submittedName>
</protein>
<reference evidence="3 4" key="1">
    <citation type="submission" date="2018-12" db="EMBL/GenBank/DDBJ databases">
        <title>Complete genome sequence of Flaviflexus sp. H23T48.</title>
        <authorList>
            <person name="Bae J.-W."/>
            <person name="Lee J.-Y."/>
        </authorList>
    </citation>
    <scope>NUCLEOTIDE SEQUENCE [LARGE SCALE GENOMIC DNA]</scope>
    <source>
        <strain evidence="3 4">H23T48</strain>
    </source>
</reference>
<keyword evidence="2" id="KW-0812">Transmembrane</keyword>
<name>A0A3S9PZG8_9ACTO</name>
<dbReference type="Proteomes" id="UP000280344">
    <property type="component" value="Chromosome"/>
</dbReference>
<evidence type="ECO:0000256" key="1">
    <source>
        <dbReference type="SAM" id="MobiDB-lite"/>
    </source>
</evidence>
<feature type="transmembrane region" description="Helical" evidence="2">
    <location>
        <begin position="50"/>
        <end position="73"/>
    </location>
</feature>
<dbReference type="RefSeq" id="WP_126704545.1">
    <property type="nucleotide sequence ID" value="NZ_CP034593.1"/>
</dbReference>
<dbReference type="EMBL" id="CP034593">
    <property type="protein sequence ID" value="AZQ77742.1"/>
    <property type="molecule type" value="Genomic_DNA"/>
</dbReference>
<evidence type="ECO:0000313" key="4">
    <source>
        <dbReference type="Proteomes" id="UP000280344"/>
    </source>
</evidence>
<gene>
    <name evidence="3" type="ORF">EJ997_10710</name>
</gene>
<feature type="region of interest" description="Disordered" evidence="1">
    <location>
        <begin position="130"/>
        <end position="149"/>
    </location>
</feature>
<proteinExistence type="predicted"/>
<keyword evidence="4" id="KW-1185">Reference proteome</keyword>
<sequence>MKSAGFILWGILSSFFGILLGGIAYCIAVDSWNSYSYSYSSRSDDTIEVLVIFGIVFLFLGAVLLTIGIYRAFRMFDAMGEKFLFEPHVQQSYAWGRPVDPSFEENVPVGPAPGAHRYHSVSAENVANQDDLSGAREQQFRPDSTQQEF</sequence>
<organism evidence="3 4">
    <name type="scientific">Flaviflexus ciconiae</name>
    <dbReference type="NCBI Taxonomy" id="2496867"/>
    <lineage>
        <taxon>Bacteria</taxon>
        <taxon>Bacillati</taxon>
        <taxon>Actinomycetota</taxon>
        <taxon>Actinomycetes</taxon>
        <taxon>Actinomycetales</taxon>
        <taxon>Actinomycetaceae</taxon>
        <taxon>Flaviflexus</taxon>
    </lineage>
</organism>
<evidence type="ECO:0000313" key="3">
    <source>
        <dbReference type="EMBL" id="AZQ77742.1"/>
    </source>
</evidence>
<keyword evidence="2" id="KW-0472">Membrane</keyword>